<dbReference type="InterPro" id="IPR029044">
    <property type="entry name" value="Nucleotide-diphossugar_trans"/>
</dbReference>
<accession>A0ABV0C0C8</accession>
<evidence type="ECO:0000313" key="5">
    <source>
        <dbReference type="Proteomes" id="UP001409291"/>
    </source>
</evidence>
<dbReference type="EC" id="2.4.-.-" evidence="4"/>
<reference evidence="4 5" key="1">
    <citation type="submission" date="2024-04" db="EMBL/GenBank/DDBJ databases">
        <title>WGS of bacteria from Torrens River.</title>
        <authorList>
            <person name="Wyrsch E.R."/>
            <person name="Drigo B."/>
        </authorList>
    </citation>
    <scope>NUCLEOTIDE SEQUENCE [LARGE SCALE GENOMIC DNA]</scope>
    <source>
        <strain evidence="4 5">TWI391</strain>
    </source>
</reference>
<proteinExistence type="predicted"/>
<feature type="domain" description="Glycosyltransferase 2-like" evidence="3">
    <location>
        <begin position="6"/>
        <end position="174"/>
    </location>
</feature>
<dbReference type="Gene3D" id="3.90.550.10">
    <property type="entry name" value="Spore Coat Polysaccharide Biosynthesis Protein SpsA, Chain A"/>
    <property type="match status" value="1"/>
</dbReference>
<dbReference type="Pfam" id="PF00535">
    <property type="entry name" value="Glycos_transf_2"/>
    <property type="match status" value="1"/>
</dbReference>
<dbReference type="PANTHER" id="PTHR22916:SF51">
    <property type="entry name" value="GLYCOSYLTRANSFERASE EPSH-RELATED"/>
    <property type="match status" value="1"/>
</dbReference>
<organism evidence="4 5">
    <name type="scientific">Sphingobacterium kitahiroshimense</name>
    <dbReference type="NCBI Taxonomy" id="470446"/>
    <lineage>
        <taxon>Bacteria</taxon>
        <taxon>Pseudomonadati</taxon>
        <taxon>Bacteroidota</taxon>
        <taxon>Sphingobacteriia</taxon>
        <taxon>Sphingobacteriales</taxon>
        <taxon>Sphingobacteriaceae</taxon>
        <taxon>Sphingobacterium</taxon>
    </lineage>
</organism>
<keyword evidence="2 4" id="KW-0808">Transferase</keyword>
<evidence type="ECO:0000313" key="4">
    <source>
        <dbReference type="EMBL" id="MEN5380465.1"/>
    </source>
</evidence>
<name>A0ABV0C0C8_9SPHI</name>
<dbReference type="PANTHER" id="PTHR22916">
    <property type="entry name" value="GLYCOSYLTRANSFERASE"/>
    <property type="match status" value="1"/>
</dbReference>
<dbReference type="RefSeq" id="WP_346583311.1">
    <property type="nucleotide sequence ID" value="NZ_JBDJNQ010000018.1"/>
</dbReference>
<dbReference type="InterPro" id="IPR001173">
    <property type="entry name" value="Glyco_trans_2-like"/>
</dbReference>
<dbReference type="CDD" id="cd00761">
    <property type="entry name" value="Glyco_tranf_GTA_type"/>
    <property type="match status" value="1"/>
</dbReference>
<gene>
    <name evidence="4" type="ORF">ABE541_24610</name>
</gene>
<evidence type="ECO:0000256" key="2">
    <source>
        <dbReference type="ARBA" id="ARBA00022679"/>
    </source>
</evidence>
<keyword evidence="1 4" id="KW-0328">Glycosyltransferase</keyword>
<evidence type="ECO:0000256" key="1">
    <source>
        <dbReference type="ARBA" id="ARBA00022676"/>
    </source>
</evidence>
<dbReference type="Proteomes" id="UP001409291">
    <property type="component" value="Unassembled WGS sequence"/>
</dbReference>
<dbReference type="SUPFAM" id="SSF53448">
    <property type="entry name" value="Nucleotide-diphospho-sugar transferases"/>
    <property type="match status" value="1"/>
</dbReference>
<sequence length="316" mass="36455">MNPLISIIIPVFNVADYLPACIESLIHQEYRELEIILINDGSSDNSGAICDRFAQKDTRIKVIHKQNGGLSEARNLGLDKAQGSYISFVDSDDVIDKKFIQTLVSLLLNSEASIALCDYTLFSTKIPQAAPSCSDTFQLYTGHYMLENLYNKKWVPKNVIACNKLYERSVWEELRYPKGLIHEDEFVIHHIYDQVDQVAYSPIPLYYYRQREASITKEISAKRISDIVQLFNIREVYFKDRGYDLLVKENRKAKFLNIAILAVTNRNEILRDLLKQNLSTVLRLPNIPFKMKCSCALIVVFPSLFWKLKNFKQKIG</sequence>
<protein>
    <submittedName>
        <fullName evidence="4">Glycosyltransferase</fullName>
        <ecNumber evidence="4">2.4.-.-</ecNumber>
    </submittedName>
</protein>
<keyword evidence="5" id="KW-1185">Reference proteome</keyword>
<evidence type="ECO:0000259" key="3">
    <source>
        <dbReference type="Pfam" id="PF00535"/>
    </source>
</evidence>
<dbReference type="EMBL" id="JBDJNQ010000018">
    <property type="protein sequence ID" value="MEN5380465.1"/>
    <property type="molecule type" value="Genomic_DNA"/>
</dbReference>
<dbReference type="GO" id="GO:0016757">
    <property type="term" value="F:glycosyltransferase activity"/>
    <property type="evidence" value="ECO:0007669"/>
    <property type="project" value="UniProtKB-KW"/>
</dbReference>
<comment type="caution">
    <text evidence="4">The sequence shown here is derived from an EMBL/GenBank/DDBJ whole genome shotgun (WGS) entry which is preliminary data.</text>
</comment>